<reference evidence="2" key="1">
    <citation type="journal article" date="2019" name="Int. J. Syst. Evol. Microbiol.">
        <title>The Global Catalogue of Microorganisms (GCM) 10K type strain sequencing project: providing services to taxonomists for standard genome sequencing and annotation.</title>
        <authorList>
            <consortium name="The Broad Institute Genomics Platform"/>
            <consortium name="The Broad Institute Genome Sequencing Center for Infectious Disease"/>
            <person name="Wu L."/>
            <person name="Ma J."/>
        </authorList>
    </citation>
    <scope>NUCLEOTIDE SEQUENCE [LARGE SCALE GENOMIC DNA]</scope>
    <source>
        <strain evidence="2">JCM 17138</strain>
    </source>
</reference>
<dbReference type="EMBL" id="BAABDE010000031">
    <property type="protein sequence ID" value="GAA3834463.1"/>
    <property type="molecule type" value="Genomic_DNA"/>
</dbReference>
<evidence type="ECO:0000313" key="2">
    <source>
        <dbReference type="Proteomes" id="UP001501009"/>
    </source>
</evidence>
<dbReference type="RefSeq" id="WP_275775752.1">
    <property type="nucleotide sequence ID" value="NZ_BAABDE010000031.1"/>
</dbReference>
<proteinExistence type="predicted"/>
<comment type="caution">
    <text evidence="1">The sequence shown here is derived from an EMBL/GenBank/DDBJ whole genome shotgun (WGS) entry which is preliminary data.</text>
</comment>
<accession>A0ABP7J5G6</accession>
<gene>
    <name evidence="1" type="ORF">GCM10022403_079110</name>
</gene>
<organism evidence="1 2">
    <name type="scientific">Streptomyces coacervatus</name>
    <dbReference type="NCBI Taxonomy" id="647381"/>
    <lineage>
        <taxon>Bacteria</taxon>
        <taxon>Bacillati</taxon>
        <taxon>Actinomycetota</taxon>
        <taxon>Actinomycetes</taxon>
        <taxon>Kitasatosporales</taxon>
        <taxon>Streptomycetaceae</taxon>
        <taxon>Streptomyces</taxon>
    </lineage>
</organism>
<protein>
    <submittedName>
        <fullName evidence="1">Uncharacterized protein</fullName>
    </submittedName>
</protein>
<keyword evidence="2" id="KW-1185">Reference proteome</keyword>
<dbReference type="Proteomes" id="UP001501009">
    <property type="component" value="Unassembled WGS sequence"/>
</dbReference>
<evidence type="ECO:0000313" key="1">
    <source>
        <dbReference type="EMBL" id="GAA3834463.1"/>
    </source>
</evidence>
<sequence>MNPAEANATHWSLSKEAAGRLIAEADQAPGFRDEQQERFAVWEIDPSTGQALTETLILLGVHAAVRDDAWNEANKPRVALGRLGLHSIAESLRTRPRHELFAALPATLADQDARWIEQLRLMSYSVTPRSTLSLERLVQEAAMMIRAAADAVPGAGQTLGDLVWPTS</sequence>
<name>A0ABP7J5G6_9ACTN</name>